<dbReference type="AlphaFoldDB" id="A0A7X2S1I5"/>
<proteinExistence type="predicted"/>
<accession>A0A7X2S1I5</accession>
<gene>
    <name evidence="1" type="ORF">GKZ89_01365</name>
</gene>
<sequence>MPGKKKFGKYLVVKLAEHVSKMEGYDLSFSSVLYSQKERDHMYNGMPEKKKHCCCKECSCKEHCMKDGCCKEHAWKEDHCKCRKHQWKEDSCTCGKHAWKEDHCTYGKHSWQEDYCTCGKHSWKEEIRCCKEHYGRETHNAYLPKYGSSGYPVHCTKGIKEELERLTGRTVLLGTTGGAIIGIVGRLTHDTVSLNPIPGFFPATVSLCDISIISEQFAGPPSTAVSETFAVNKI</sequence>
<dbReference type="EMBL" id="WMIB01000001">
    <property type="protein sequence ID" value="MTH52039.1"/>
    <property type="molecule type" value="Genomic_DNA"/>
</dbReference>
<comment type="caution">
    <text evidence="1">The sequence shown here is derived from an EMBL/GenBank/DDBJ whole genome shotgun (WGS) entry which is preliminary data.</text>
</comment>
<keyword evidence="2" id="KW-1185">Reference proteome</keyword>
<reference evidence="1 2" key="1">
    <citation type="journal article" date="2017" name="Int. J. Syst. Evol. Microbiol.">
        <title>Bacillus mangrovi sp. nov., isolated from a sediment sample from a mangrove forest.</title>
        <authorList>
            <person name="Gupta V."/>
            <person name="Singh P.K."/>
            <person name="Korpole S."/>
            <person name="Tanuku N.R.S."/>
            <person name="Pinnaka A.K."/>
        </authorList>
    </citation>
    <scope>NUCLEOTIDE SEQUENCE [LARGE SCALE GENOMIC DNA]</scope>
    <source>
        <strain evidence="1 2">KCTC 33872</strain>
    </source>
</reference>
<evidence type="ECO:0000313" key="2">
    <source>
        <dbReference type="Proteomes" id="UP000434639"/>
    </source>
</evidence>
<protein>
    <submittedName>
        <fullName evidence="1">Uncharacterized protein</fullName>
    </submittedName>
</protein>
<dbReference type="RefSeq" id="WP_155110585.1">
    <property type="nucleotide sequence ID" value="NZ_WMIB01000001.1"/>
</dbReference>
<dbReference type="Proteomes" id="UP000434639">
    <property type="component" value="Unassembled WGS sequence"/>
</dbReference>
<evidence type="ECO:0000313" key="1">
    <source>
        <dbReference type="EMBL" id="MTH52039.1"/>
    </source>
</evidence>
<name>A0A7X2S1I5_9BACI</name>
<organism evidence="1 2">
    <name type="scientific">Metabacillus mangrovi</name>
    <dbReference type="NCBI Taxonomy" id="1491830"/>
    <lineage>
        <taxon>Bacteria</taxon>
        <taxon>Bacillati</taxon>
        <taxon>Bacillota</taxon>
        <taxon>Bacilli</taxon>
        <taxon>Bacillales</taxon>
        <taxon>Bacillaceae</taxon>
        <taxon>Metabacillus</taxon>
    </lineage>
</organism>